<keyword evidence="3" id="KW-0540">Nuclease</keyword>
<evidence type="ECO:0000313" key="9">
    <source>
        <dbReference type="EMBL" id="MDO0878712.1"/>
    </source>
</evidence>
<accession>A0AAW7TKU0</accession>
<dbReference type="GO" id="GO:0016787">
    <property type="term" value="F:hydrolase activity"/>
    <property type="evidence" value="ECO:0007669"/>
    <property type="project" value="UniProtKB-KW"/>
</dbReference>
<comment type="caution">
    <text evidence="9">The sequence shown here is derived from an EMBL/GenBank/DDBJ whole genome shotgun (WGS) entry which is preliminary data.</text>
</comment>
<evidence type="ECO:0000259" key="8">
    <source>
        <dbReference type="Pfam" id="PF01850"/>
    </source>
</evidence>
<dbReference type="PANTHER" id="PTHR33653">
    <property type="entry name" value="RIBONUCLEASE VAPC2"/>
    <property type="match status" value="1"/>
</dbReference>
<organism evidence="9 10">
    <name type="scientific">Anoxybacillus gonensis</name>
    <dbReference type="NCBI Taxonomy" id="198467"/>
    <lineage>
        <taxon>Bacteria</taxon>
        <taxon>Bacillati</taxon>
        <taxon>Bacillota</taxon>
        <taxon>Bacilli</taxon>
        <taxon>Bacillales</taxon>
        <taxon>Anoxybacillaceae</taxon>
        <taxon>Anoxybacillus</taxon>
    </lineage>
</organism>
<dbReference type="InterPro" id="IPR029060">
    <property type="entry name" value="PIN-like_dom_sf"/>
</dbReference>
<evidence type="ECO:0000256" key="3">
    <source>
        <dbReference type="ARBA" id="ARBA00022722"/>
    </source>
</evidence>
<keyword evidence="6" id="KW-0460">Magnesium</keyword>
<keyword evidence="10" id="KW-1185">Reference proteome</keyword>
<sequence>MCRKLIDSNIWVAHEMGYPDVVFYIRELIKSEQSLVINTVIEMELMSHYEIETNPIVKQIREDYVYKMIDEIIDITSPIAMKAGEIRRKAKLFGRRVPKGPDALIAATAIVHRIPLVSNNDKDFKWISEYFDFPLINPITNHTDFQEFQQMYKRKRENM</sequence>
<comment type="cofactor">
    <cofactor evidence="1">
        <name>Mg(2+)</name>
        <dbReference type="ChEBI" id="CHEBI:18420"/>
    </cofactor>
</comment>
<reference evidence="9" key="1">
    <citation type="submission" date="2022-05" db="EMBL/GenBank/DDBJ databases">
        <title>Genome-based reclassification of Anoxybacillus salavatliensis Cihan et al. as a later heterotypic synonym of Anoxybacillus gonensis Belduz et al. 2003.</title>
        <authorList>
            <person name="Inan Bektas K."/>
            <person name="Guler H.I."/>
            <person name="Belduz A.O."/>
            <person name="Canakci S."/>
        </authorList>
    </citation>
    <scope>NUCLEOTIDE SEQUENCE</scope>
    <source>
        <strain evidence="9">NCIMB 13933</strain>
    </source>
</reference>
<evidence type="ECO:0000256" key="7">
    <source>
        <dbReference type="ARBA" id="ARBA00038093"/>
    </source>
</evidence>
<dbReference type="SUPFAM" id="SSF88723">
    <property type="entry name" value="PIN domain-like"/>
    <property type="match status" value="1"/>
</dbReference>
<proteinExistence type="inferred from homology"/>
<dbReference type="InterPro" id="IPR002716">
    <property type="entry name" value="PIN_dom"/>
</dbReference>
<feature type="domain" description="PIN" evidence="8">
    <location>
        <begin position="5"/>
        <end position="125"/>
    </location>
</feature>
<protein>
    <submittedName>
        <fullName evidence="9">Type II toxin-antitoxin system VapC family toxin</fullName>
    </submittedName>
</protein>
<dbReference type="InterPro" id="IPR050556">
    <property type="entry name" value="Type_II_TA_system_RNase"/>
</dbReference>
<keyword evidence="5" id="KW-0378">Hydrolase</keyword>
<name>A0AAW7TKU0_9BACL</name>
<gene>
    <name evidence="9" type="ORF">NBU54_13630</name>
</gene>
<dbReference type="Gene3D" id="3.40.50.1010">
    <property type="entry name" value="5'-nuclease"/>
    <property type="match status" value="1"/>
</dbReference>
<dbReference type="RefSeq" id="WP_035067657.1">
    <property type="nucleotide sequence ID" value="NZ_CP012152.1"/>
</dbReference>
<evidence type="ECO:0000256" key="1">
    <source>
        <dbReference type="ARBA" id="ARBA00001946"/>
    </source>
</evidence>
<dbReference type="EMBL" id="JAMOGB010000018">
    <property type="protein sequence ID" value="MDO0878712.1"/>
    <property type="molecule type" value="Genomic_DNA"/>
</dbReference>
<evidence type="ECO:0000256" key="4">
    <source>
        <dbReference type="ARBA" id="ARBA00022723"/>
    </source>
</evidence>
<dbReference type="AlphaFoldDB" id="A0AAW7TKU0"/>
<dbReference type="GO" id="GO:0004518">
    <property type="term" value="F:nuclease activity"/>
    <property type="evidence" value="ECO:0007669"/>
    <property type="project" value="UniProtKB-KW"/>
</dbReference>
<dbReference type="Pfam" id="PF01850">
    <property type="entry name" value="PIN"/>
    <property type="match status" value="1"/>
</dbReference>
<evidence type="ECO:0000256" key="5">
    <source>
        <dbReference type="ARBA" id="ARBA00022801"/>
    </source>
</evidence>
<keyword evidence="2" id="KW-1277">Toxin-antitoxin system</keyword>
<dbReference type="Proteomes" id="UP001176117">
    <property type="component" value="Unassembled WGS sequence"/>
</dbReference>
<evidence type="ECO:0000313" key="10">
    <source>
        <dbReference type="Proteomes" id="UP001176117"/>
    </source>
</evidence>
<keyword evidence="4" id="KW-0479">Metal-binding</keyword>
<comment type="similarity">
    <text evidence="7">Belongs to the PINc/VapC protein family.</text>
</comment>
<evidence type="ECO:0000256" key="6">
    <source>
        <dbReference type="ARBA" id="ARBA00022842"/>
    </source>
</evidence>
<evidence type="ECO:0000256" key="2">
    <source>
        <dbReference type="ARBA" id="ARBA00022649"/>
    </source>
</evidence>
<dbReference type="GO" id="GO:0046872">
    <property type="term" value="F:metal ion binding"/>
    <property type="evidence" value="ECO:0007669"/>
    <property type="project" value="UniProtKB-KW"/>
</dbReference>
<dbReference type="PANTHER" id="PTHR33653:SF1">
    <property type="entry name" value="RIBONUCLEASE VAPC2"/>
    <property type="match status" value="1"/>
</dbReference>
<dbReference type="CDD" id="cd18738">
    <property type="entry name" value="PIN_VapC4-5_FitB-like"/>
    <property type="match status" value="1"/>
</dbReference>